<dbReference type="GO" id="GO:0016705">
    <property type="term" value="F:oxidoreductase activity, acting on paired donors, with incorporation or reduction of molecular oxygen"/>
    <property type="evidence" value="ECO:0007669"/>
    <property type="project" value="InterPro"/>
</dbReference>
<proteinExistence type="predicted"/>
<dbReference type="SUPFAM" id="SSF51679">
    <property type="entry name" value="Bacterial luciferase-like"/>
    <property type="match status" value="1"/>
</dbReference>
<dbReference type="EMBL" id="UINC01166515">
    <property type="protein sequence ID" value="SVD68514.1"/>
    <property type="molecule type" value="Genomic_DNA"/>
</dbReference>
<evidence type="ECO:0000313" key="1">
    <source>
        <dbReference type="EMBL" id="SVD68514.1"/>
    </source>
</evidence>
<organism evidence="1">
    <name type="scientific">marine metagenome</name>
    <dbReference type="NCBI Taxonomy" id="408172"/>
    <lineage>
        <taxon>unclassified sequences</taxon>
        <taxon>metagenomes</taxon>
        <taxon>ecological metagenomes</taxon>
    </lineage>
</organism>
<accession>A0A382XCC1</accession>
<protein>
    <recommendedName>
        <fullName evidence="2">Luciferase-like domain-containing protein</fullName>
    </recommendedName>
</protein>
<dbReference type="Gene3D" id="3.20.20.30">
    <property type="entry name" value="Luciferase-like domain"/>
    <property type="match status" value="1"/>
</dbReference>
<gene>
    <name evidence="1" type="ORF">METZ01_LOCUS421368</name>
</gene>
<evidence type="ECO:0008006" key="2">
    <source>
        <dbReference type="Google" id="ProtNLM"/>
    </source>
</evidence>
<sequence>RTVLENPAPDTPWQMPTTLNWGQGAVEWEPLKEIGIAPKPFQKPYPDVYAPFTFSATTARFWAREGGTPVVLSDNVEFCQSLFQAYRQEAVGAGRDLRPGQGVAMGATLCIADTEEQAQELRDQFDWLFNAWFVPFGFPPRLVLQGTSESVIQQIRELDQSLNFEELFLWIPTGLYEHSVMMRQIELFATKVMPNFPD</sequence>
<name>A0A382XCC1_9ZZZZ</name>
<feature type="non-terminal residue" evidence="1">
    <location>
        <position position="1"/>
    </location>
</feature>
<reference evidence="1" key="1">
    <citation type="submission" date="2018-05" db="EMBL/GenBank/DDBJ databases">
        <authorList>
            <person name="Lanie J.A."/>
            <person name="Ng W.-L."/>
            <person name="Kazmierczak K.M."/>
            <person name="Andrzejewski T.M."/>
            <person name="Davidsen T.M."/>
            <person name="Wayne K.J."/>
            <person name="Tettelin H."/>
            <person name="Glass J.I."/>
            <person name="Rusch D."/>
            <person name="Podicherti R."/>
            <person name="Tsui H.-C.T."/>
            <person name="Winkler M.E."/>
        </authorList>
    </citation>
    <scope>NUCLEOTIDE SEQUENCE</scope>
</reference>
<dbReference type="AlphaFoldDB" id="A0A382XCC1"/>
<dbReference type="InterPro" id="IPR036661">
    <property type="entry name" value="Luciferase-like_sf"/>
</dbReference>